<protein>
    <recommendedName>
        <fullName evidence="3">F-box domain-containing protein</fullName>
    </recommendedName>
</protein>
<reference evidence="1" key="1">
    <citation type="submission" date="2020-11" db="EMBL/GenBank/DDBJ databases">
        <authorList>
            <consortium name="DOE Joint Genome Institute"/>
            <person name="Ahrendt S."/>
            <person name="Riley R."/>
            <person name="Andreopoulos W."/>
            <person name="Labutti K."/>
            <person name="Pangilinan J."/>
            <person name="Ruiz-Duenas F.J."/>
            <person name="Barrasa J.M."/>
            <person name="Sanchez-Garcia M."/>
            <person name="Camarero S."/>
            <person name="Miyauchi S."/>
            <person name="Serrano A."/>
            <person name="Linde D."/>
            <person name="Babiker R."/>
            <person name="Drula E."/>
            <person name="Ayuso-Fernandez I."/>
            <person name="Pacheco R."/>
            <person name="Padilla G."/>
            <person name="Ferreira P."/>
            <person name="Barriuso J."/>
            <person name="Kellner H."/>
            <person name="Castanera R."/>
            <person name="Alfaro M."/>
            <person name="Ramirez L."/>
            <person name="Pisabarro A.G."/>
            <person name="Kuo A."/>
            <person name="Tritt A."/>
            <person name="Lipzen A."/>
            <person name="He G."/>
            <person name="Yan M."/>
            <person name="Ng V."/>
            <person name="Cullen D."/>
            <person name="Martin F."/>
            <person name="Rosso M.-N."/>
            <person name="Henrissat B."/>
            <person name="Hibbett D."/>
            <person name="Martinez A.T."/>
            <person name="Grigoriev I.V."/>
        </authorList>
    </citation>
    <scope>NUCLEOTIDE SEQUENCE</scope>
    <source>
        <strain evidence="1">AH 40177</strain>
    </source>
</reference>
<sequence>MSELPLELVELVIDGLRDDKKTLQAASLVCVVWRTAAFPYLLHDLLIAEEADYERIKKLCERFPRLSTFHVRTITVRPSTRTSSQLSVVEAIRSLTKLFEDKRWELNKTASELPRMPKVTCLRWVVGGDLHHSIIVGPIIHRYLSLLPSLQRLTLKARFEDLHELELFLGICCSQLKSLTFQGIWFRKSRSRPLRLGDSGHVCNLSSLEKLAFERAPLDPSYDEVVDLLLLFLNDQVSLRSLRVRYDCTMSPTSLERLLHRSAKSLETLMIDPIGVAPKPLWDHPCEPFARIGTHVTSLTVGIPQTIPAGPALTNSAPFEVVDFFHFVQALPPLPHITVVSIIVRLYHQWDASEIWGASDLPGRNMRSYWHRFLPWLVSQMPSLTGLIFFIKFKTKFDDCDHERFIDIIKGAVPPLRPGVDVQLQWMLDPGIVAAT</sequence>
<accession>A0A9P5UEX5</accession>
<comment type="caution">
    <text evidence="1">The sequence shown here is derived from an EMBL/GenBank/DDBJ whole genome shotgun (WGS) entry which is preliminary data.</text>
</comment>
<evidence type="ECO:0000313" key="1">
    <source>
        <dbReference type="EMBL" id="KAF9076666.1"/>
    </source>
</evidence>
<dbReference type="AlphaFoldDB" id="A0A9P5UEX5"/>
<dbReference type="Proteomes" id="UP000772434">
    <property type="component" value="Unassembled WGS sequence"/>
</dbReference>
<evidence type="ECO:0000313" key="2">
    <source>
        <dbReference type="Proteomes" id="UP000772434"/>
    </source>
</evidence>
<name>A0A9P5UEX5_9AGAR</name>
<evidence type="ECO:0008006" key="3">
    <source>
        <dbReference type="Google" id="ProtNLM"/>
    </source>
</evidence>
<dbReference type="EMBL" id="JADNRY010000006">
    <property type="protein sequence ID" value="KAF9076666.1"/>
    <property type="molecule type" value="Genomic_DNA"/>
</dbReference>
<proteinExistence type="predicted"/>
<dbReference type="SUPFAM" id="SSF52047">
    <property type="entry name" value="RNI-like"/>
    <property type="match status" value="1"/>
</dbReference>
<gene>
    <name evidence="1" type="ORF">BDP27DRAFT_1313707</name>
</gene>
<dbReference type="OrthoDB" id="2788229at2759"/>
<keyword evidence="2" id="KW-1185">Reference proteome</keyword>
<organism evidence="1 2">
    <name type="scientific">Rhodocollybia butyracea</name>
    <dbReference type="NCBI Taxonomy" id="206335"/>
    <lineage>
        <taxon>Eukaryota</taxon>
        <taxon>Fungi</taxon>
        <taxon>Dikarya</taxon>
        <taxon>Basidiomycota</taxon>
        <taxon>Agaricomycotina</taxon>
        <taxon>Agaricomycetes</taxon>
        <taxon>Agaricomycetidae</taxon>
        <taxon>Agaricales</taxon>
        <taxon>Marasmiineae</taxon>
        <taxon>Omphalotaceae</taxon>
        <taxon>Rhodocollybia</taxon>
    </lineage>
</organism>